<keyword evidence="3" id="KW-0645">Protease</keyword>
<keyword evidence="3" id="KW-0378">Hydrolase</keyword>
<feature type="domain" description="CAAX prenyl protease 2/Lysostaphin resistance protein A-like" evidence="2">
    <location>
        <begin position="169"/>
        <end position="232"/>
    </location>
</feature>
<feature type="transmembrane region" description="Helical" evidence="1">
    <location>
        <begin position="30"/>
        <end position="48"/>
    </location>
</feature>
<feature type="domain" description="CAAX prenyl protease 2/Lysostaphin resistance protein A-like" evidence="2">
    <location>
        <begin position="80"/>
        <end position="152"/>
    </location>
</feature>
<accession>A0A929L0D4</accession>
<keyword evidence="3" id="KW-0482">Metalloprotease</keyword>
<dbReference type="Proteomes" id="UP000622475">
    <property type="component" value="Unassembled WGS sequence"/>
</dbReference>
<dbReference type="EMBL" id="JADFFL010000003">
    <property type="protein sequence ID" value="MBE9661845.1"/>
    <property type="molecule type" value="Genomic_DNA"/>
</dbReference>
<keyword evidence="1" id="KW-0812">Transmembrane</keyword>
<dbReference type="InterPro" id="IPR003675">
    <property type="entry name" value="Rce1/LyrA-like_dom"/>
</dbReference>
<keyword evidence="1" id="KW-0472">Membrane</keyword>
<sequence>MFQELFTVSQYPSLQPDQTFGAKLLRVFKTYGLVFLGLIAVGPILVLADKFVKEVLHHKSLLDINQKQFSQLYKYLGKPLAVTFICVIGPLMEELIFRLWLNFKKRYIAVSALIAMVYFGMAILKRVTPQLWLPITIGLATGALFTLLFRYRNIPSGATAQVSDIVKHRLIILSMVAFALMHVSNYRPELSLFWIYPIYVIPQLIMGWGITYVRFKNGFAWGVVLHMLMNTVATLAGLWMKKF</sequence>
<dbReference type="GO" id="GO:0080120">
    <property type="term" value="P:CAAX-box protein maturation"/>
    <property type="evidence" value="ECO:0007669"/>
    <property type="project" value="UniProtKB-ARBA"/>
</dbReference>
<keyword evidence="4" id="KW-1185">Reference proteome</keyword>
<protein>
    <submittedName>
        <fullName evidence="3">CPBP family intramembrane metalloprotease</fullName>
    </submittedName>
</protein>
<keyword evidence="1" id="KW-1133">Transmembrane helix</keyword>
<comment type="caution">
    <text evidence="3">The sequence shown here is derived from an EMBL/GenBank/DDBJ whole genome shotgun (WGS) entry which is preliminary data.</text>
</comment>
<feature type="transmembrane region" description="Helical" evidence="1">
    <location>
        <begin position="193"/>
        <end position="212"/>
    </location>
</feature>
<feature type="transmembrane region" description="Helical" evidence="1">
    <location>
        <begin position="107"/>
        <end position="125"/>
    </location>
</feature>
<dbReference type="GO" id="GO:0008237">
    <property type="term" value="F:metallopeptidase activity"/>
    <property type="evidence" value="ECO:0007669"/>
    <property type="project" value="UniProtKB-KW"/>
</dbReference>
<dbReference type="RefSeq" id="WP_194111055.1">
    <property type="nucleotide sequence ID" value="NZ_JADFFL010000003.1"/>
</dbReference>
<dbReference type="AlphaFoldDB" id="A0A929L0D4"/>
<dbReference type="GO" id="GO:0004175">
    <property type="term" value="F:endopeptidase activity"/>
    <property type="evidence" value="ECO:0007669"/>
    <property type="project" value="UniProtKB-ARBA"/>
</dbReference>
<proteinExistence type="predicted"/>
<dbReference type="Pfam" id="PF02517">
    <property type="entry name" value="Rce1-like"/>
    <property type="match status" value="2"/>
</dbReference>
<evidence type="ECO:0000259" key="2">
    <source>
        <dbReference type="Pfam" id="PF02517"/>
    </source>
</evidence>
<organism evidence="3 4">
    <name type="scientific">Mucilaginibacter myungsuensis</name>
    <dbReference type="NCBI Taxonomy" id="649104"/>
    <lineage>
        <taxon>Bacteria</taxon>
        <taxon>Pseudomonadati</taxon>
        <taxon>Bacteroidota</taxon>
        <taxon>Sphingobacteriia</taxon>
        <taxon>Sphingobacteriales</taxon>
        <taxon>Sphingobacteriaceae</taxon>
        <taxon>Mucilaginibacter</taxon>
    </lineage>
</organism>
<reference evidence="3" key="1">
    <citation type="submission" date="2020-10" db="EMBL/GenBank/DDBJ databases">
        <title>Mucilaginibacter mali sp. nov., isolated from rhizosphere soil of apple orchard.</title>
        <authorList>
            <person name="Lee J.-S."/>
            <person name="Kim H.S."/>
            <person name="Kim J.-S."/>
        </authorList>
    </citation>
    <scope>NUCLEOTIDE SEQUENCE</scope>
    <source>
        <strain evidence="3">KCTC 22746</strain>
    </source>
</reference>
<feature type="transmembrane region" description="Helical" evidence="1">
    <location>
        <begin position="80"/>
        <end position="100"/>
    </location>
</feature>
<gene>
    <name evidence="3" type="ORF">IRJ16_08105</name>
</gene>
<evidence type="ECO:0000256" key="1">
    <source>
        <dbReference type="SAM" id="Phobius"/>
    </source>
</evidence>
<feature type="transmembrane region" description="Helical" evidence="1">
    <location>
        <begin position="219"/>
        <end position="240"/>
    </location>
</feature>
<name>A0A929L0D4_9SPHI</name>
<feature type="transmembrane region" description="Helical" evidence="1">
    <location>
        <begin position="131"/>
        <end position="149"/>
    </location>
</feature>
<evidence type="ECO:0000313" key="4">
    <source>
        <dbReference type="Proteomes" id="UP000622475"/>
    </source>
</evidence>
<evidence type="ECO:0000313" key="3">
    <source>
        <dbReference type="EMBL" id="MBE9661845.1"/>
    </source>
</evidence>